<evidence type="ECO:0000313" key="1">
    <source>
        <dbReference type="EMBL" id="SFK58635.1"/>
    </source>
</evidence>
<proteinExistence type="predicted"/>
<keyword evidence="2" id="KW-1185">Reference proteome</keyword>
<dbReference type="STRING" id="553466.SAMN04487950_0037"/>
<sequence length="95" mass="10458">MGTYSALVDVTGTNVQNVQEFASVWGDISQDIEECGGELRDAYAMLGEHDFLVLFEAEDHESALQIALSVERYGLDTQTMEIIPVDQFGAIVDDI</sequence>
<dbReference type="Pfam" id="PF08734">
    <property type="entry name" value="GYD"/>
    <property type="match status" value="1"/>
</dbReference>
<dbReference type="AlphaFoldDB" id="A0A1I4AQ67"/>
<gene>
    <name evidence="1" type="ORF">SAMN04487950_0037</name>
</gene>
<dbReference type="RefSeq" id="WP_089864218.1">
    <property type="nucleotide sequence ID" value="NZ_FOTC01000001.1"/>
</dbReference>
<reference evidence="2" key="1">
    <citation type="submission" date="2016-10" db="EMBL/GenBank/DDBJ databases">
        <authorList>
            <person name="Varghese N."/>
            <person name="Submissions S."/>
        </authorList>
    </citation>
    <scope>NUCLEOTIDE SEQUENCE [LARGE SCALE GENOMIC DNA]</scope>
    <source>
        <strain evidence="2">CGMCC 1.7738</strain>
    </source>
</reference>
<evidence type="ECO:0000313" key="2">
    <source>
        <dbReference type="Proteomes" id="UP000199607"/>
    </source>
</evidence>
<name>A0A1I4AQ67_9EURY</name>
<organism evidence="1 2">
    <name type="scientific">Halogranum rubrum</name>
    <dbReference type="NCBI Taxonomy" id="553466"/>
    <lineage>
        <taxon>Archaea</taxon>
        <taxon>Methanobacteriati</taxon>
        <taxon>Methanobacteriota</taxon>
        <taxon>Stenosarchaea group</taxon>
        <taxon>Halobacteria</taxon>
        <taxon>Halobacteriales</taxon>
        <taxon>Haloferacaceae</taxon>
    </lineage>
</organism>
<protein>
    <submittedName>
        <fullName evidence="1">Uncharacterized protein, contains GYD domain</fullName>
    </submittedName>
</protein>
<dbReference type="InterPro" id="IPR014845">
    <property type="entry name" value="GYD/TTHA1554"/>
</dbReference>
<dbReference type="EMBL" id="FOTC01000001">
    <property type="protein sequence ID" value="SFK58635.1"/>
    <property type="molecule type" value="Genomic_DNA"/>
</dbReference>
<dbReference type="Proteomes" id="UP000199607">
    <property type="component" value="Unassembled WGS sequence"/>
</dbReference>
<accession>A0A1I4AQ67</accession>